<dbReference type="KEGG" id="aup:AsAng_0064470"/>
<dbReference type="GO" id="GO:0015074">
    <property type="term" value="P:DNA integration"/>
    <property type="evidence" value="ECO:0007669"/>
    <property type="project" value="InterPro"/>
</dbReference>
<keyword evidence="7" id="KW-1185">Reference proteome</keyword>
<evidence type="ECO:0000313" key="7">
    <source>
        <dbReference type="Proteomes" id="UP001060919"/>
    </source>
</evidence>
<dbReference type="KEGG" id="aup:AsAng_0012700"/>
<dbReference type="Gene3D" id="3.30.420.10">
    <property type="entry name" value="Ribonuclease H-like superfamily/Ribonuclease H"/>
    <property type="match status" value="1"/>
</dbReference>
<protein>
    <submittedName>
        <fullName evidence="2">IS3 family transposase</fullName>
    </submittedName>
</protein>
<dbReference type="Proteomes" id="UP001060919">
    <property type="component" value="Chromosome"/>
</dbReference>
<dbReference type="PANTHER" id="PTHR47515:SF2">
    <property type="entry name" value="INTEGRASE CORE DOMAIN PROTEIN"/>
    <property type="match status" value="1"/>
</dbReference>
<geneLocation type="plasmid" evidence="6 7">
    <name>pAUEb</name>
</geneLocation>
<dbReference type="PANTHER" id="PTHR47515">
    <property type="entry name" value="LOW CALCIUM RESPONSE LOCUS PROTEIN T"/>
    <property type="match status" value="1"/>
</dbReference>
<keyword evidence="6" id="KW-0614">Plasmid</keyword>
<evidence type="ECO:0000313" key="3">
    <source>
        <dbReference type="EMBL" id="BDS10562.1"/>
    </source>
</evidence>
<dbReference type="EMBL" id="AP026867">
    <property type="protein sequence ID" value="BDS09566.1"/>
    <property type="molecule type" value="Genomic_DNA"/>
</dbReference>
<dbReference type="EMBL" id="AP026869">
    <property type="protein sequence ID" value="BDS15663.1"/>
    <property type="molecule type" value="Genomic_DNA"/>
</dbReference>
<name>A0A915VKA9_9BACT</name>
<dbReference type="Proteomes" id="UP001060919">
    <property type="component" value="Plasmid pAUEb"/>
</dbReference>
<evidence type="ECO:0000313" key="4">
    <source>
        <dbReference type="EMBL" id="BDS10976.1"/>
    </source>
</evidence>
<dbReference type="SUPFAM" id="SSF53098">
    <property type="entry name" value="Ribonuclease H-like"/>
    <property type="match status" value="1"/>
</dbReference>
<dbReference type="KEGG" id="aup:AsAng_0002700"/>
<dbReference type="InterPro" id="IPR001584">
    <property type="entry name" value="Integrase_cat-core"/>
</dbReference>
<dbReference type="EMBL" id="AP026867">
    <property type="protein sequence ID" value="BDS10976.1"/>
    <property type="molecule type" value="Genomic_DNA"/>
</dbReference>
<dbReference type="EMBL" id="AP026867">
    <property type="protein sequence ID" value="BDS11482.1"/>
    <property type="molecule type" value="Genomic_DNA"/>
</dbReference>
<gene>
    <name evidence="2" type="ORF">AsAng_0002700</name>
    <name evidence="3" type="ORF">AsAng_0012700</name>
    <name evidence="4" type="ORF">AsAng_0016860</name>
    <name evidence="5" type="ORF">AsAng_0021960</name>
    <name evidence="6" type="ORF">AsAng_0064470</name>
</gene>
<dbReference type="InterPro" id="IPR025948">
    <property type="entry name" value="HTH-like_dom"/>
</dbReference>
<organism evidence="2 7">
    <name type="scientific">Aureispira anguillae</name>
    <dbReference type="NCBI Taxonomy" id="2864201"/>
    <lineage>
        <taxon>Bacteria</taxon>
        <taxon>Pseudomonadati</taxon>
        <taxon>Bacteroidota</taxon>
        <taxon>Saprospiria</taxon>
        <taxon>Saprospirales</taxon>
        <taxon>Saprospiraceae</taxon>
        <taxon>Aureispira</taxon>
    </lineage>
</organism>
<dbReference type="GO" id="GO:0003676">
    <property type="term" value="F:nucleic acid binding"/>
    <property type="evidence" value="ECO:0007669"/>
    <property type="project" value="InterPro"/>
</dbReference>
<dbReference type="Pfam" id="PF13276">
    <property type="entry name" value="HTH_21"/>
    <property type="match status" value="1"/>
</dbReference>
<dbReference type="RefSeq" id="WP_264790941.1">
    <property type="nucleotide sequence ID" value="NZ_AP026867.1"/>
</dbReference>
<accession>A0A915VKA9</accession>
<dbReference type="PROSITE" id="PS50994">
    <property type="entry name" value="INTEGRASE"/>
    <property type="match status" value="1"/>
</dbReference>
<dbReference type="InterPro" id="IPR048020">
    <property type="entry name" value="Transpos_IS3"/>
</dbReference>
<evidence type="ECO:0000313" key="6">
    <source>
        <dbReference type="EMBL" id="BDS15663.1"/>
    </source>
</evidence>
<dbReference type="InterPro" id="IPR012337">
    <property type="entry name" value="RNaseH-like_sf"/>
</dbReference>
<dbReference type="KEGG" id="aup:AsAng_0016860"/>
<evidence type="ECO:0000259" key="1">
    <source>
        <dbReference type="PROSITE" id="PS50994"/>
    </source>
</evidence>
<evidence type="ECO:0000313" key="2">
    <source>
        <dbReference type="EMBL" id="BDS09566.1"/>
    </source>
</evidence>
<proteinExistence type="predicted"/>
<feature type="domain" description="Integrase catalytic" evidence="1">
    <location>
        <begin position="103"/>
        <end position="269"/>
    </location>
</feature>
<dbReference type="KEGG" id="aup:AsAng_0021960"/>
<dbReference type="Pfam" id="PF13683">
    <property type="entry name" value="rve_3"/>
    <property type="match status" value="1"/>
</dbReference>
<dbReference type="InterPro" id="IPR036397">
    <property type="entry name" value="RNaseH_sf"/>
</dbReference>
<dbReference type="AlphaFoldDB" id="A0A915VKA9"/>
<dbReference type="NCBIfam" id="NF033516">
    <property type="entry name" value="transpos_IS3"/>
    <property type="match status" value="1"/>
</dbReference>
<sequence>MILDCLSKEYSIRRTCVVLGLRRQTYYSRKSGHRPEEKDEEIVDLLHQLTKRFVSWGFWKIYHYLRNQGYAYNHKRIYRIWCIEGLNLRLPPKRKRIYRKYQQLLAPKEVNKGWAMDFLSDWVVSPTNHRIRIINIMDEGSRRALWTEAHHNISAKKLIEVLEKVIEYRGKPSYIRCDNGPEFISEKLKLWANKHDIELKFIQPGKPSQNGLIERLNKTLRAECLNLCWFQSLEELNEEIQVWSQIYNLERPHKNLGNITPDSFEILNQKLYFLAVAA</sequence>
<evidence type="ECO:0000313" key="5">
    <source>
        <dbReference type="EMBL" id="BDS11482.1"/>
    </source>
</evidence>
<dbReference type="EMBL" id="AP026867">
    <property type="protein sequence ID" value="BDS10562.1"/>
    <property type="molecule type" value="Genomic_DNA"/>
</dbReference>
<reference evidence="2" key="1">
    <citation type="submission" date="2022-09" db="EMBL/GenBank/DDBJ databases">
        <title>Aureispira anguillicida sp. nov., isolated from Leptocephalus of Japanese eel Anguilla japonica.</title>
        <authorList>
            <person name="Yuasa K."/>
            <person name="Mekata T."/>
            <person name="Ikunari K."/>
        </authorList>
    </citation>
    <scope>NUCLEOTIDE SEQUENCE</scope>
    <source>
        <strain evidence="2">EL160426</strain>
        <plasmid evidence="6">pAUEb</plasmid>
    </source>
</reference>